<evidence type="ECO:0000313" key="2">
    <source>
        <dbReference type="EMBL" id="KAF1808405.1"/>
    </source>
</evidence>
<accession>A0A6G1FRD6</accession>
<reference evidence="4" key="3">
    <citation type="submission" date="2025-04" db="UniProtKB">
        <authorList>
            <consortium name="RefSeq"/>
        </authorList>
    </citation>
    <scope>IDENTIFICATION</scope>
    <source>
        <strain evidence="4">CBS 781.70</strain>
    </source>
</reference>
<gene>
    <name evidence="2 4" type="ORF">P152DRAFT_373765</name>
</gene>
<evidence type="ECO:0000313" key="3">
    <source>
        <dbReference type="Proteomes" id="UP000504638"/>
    </source>
</evidence>
<feature type="non-terminal residue" evidence="2">
    <location>
        <position position="363"/>
    </location>
</feature>
<proteinExistence type="predicted"/>
<name>A0A6G1FRD6_9PEZI</name>
<dbReference type="InterPro" id="IPR006598">
    <property type="entry name" value="CAP10"/>
</dbReference>
<dbReference type="InterPro" id="IPR051091">
    <property type="entry name" value="O-Glucosyltr/Glycosyltrsf_90"/>
</dbReference>
<dbReference type="RefSeq" id="XP_033530036.1">
    <property type="nucleotide sequence ID" value="XM_033675566.1"/>
</dbReference>
<protein>
    <recommendedName>
        <fullName evidence="1">Glycosyl transferase CAP10 domain-containing protein</fullName>
    </recommendedName>
</protein>
<reference evidence="2 4" key="1">
    <citation type="submission" date="2020-01" db="EMBL/GenBank/DDBJ databases">
        <authorList>
            <consortium name="DOE Joint Genome Institute"/>
            <person name="Haridas S."/>
            <person name="Albert R."/>
            <person name="Binder M."/>
            <person name="Bloem J."/>
            <person name="Labutti K."/>
            <person name="Salamov A."/>
            <person name="Andreopoulos B."/>
            <person name="Baker S.E."/>
            <person name="Barry K."/>
            <person name="Bills G."/>
            <person name="Bluhm B.H."/>
            <person name="Cannon C."/>
            <person name="Castanera R."/>
            <person name="Culley D.E."/>
            <person name="Daum C."/>
            <person name="Ezra D."/>
            <person name="Gonzalez J.B."/>
            <person name="Henrissat B."/>
            <person name="Kuo A."/>
            <person name="Liang C."/>
            <person name="Lipzen A."/>
            <person name="Lutzoni F."/>
            <person name="Magnuson J."/>
            <person name="Mondo S."/>
            <person name="Nolan M."/>
            <person name="Ohm R."/>
            <person name="Pangilinan J."/>
            <person name="Park H.-J."/>
            <person name="Ramirez L."/>
            <person name="Alfaro M."/>
            <person name="Sun H."/>
            <person name="Tritt A."/>
            <person name="Yoshinaga Y."/>
            <person name="Zwiers L.-H."/>
            <person name="Turgeon B.G."/>
            <person name="Goodwin S.B."/>
            <person name="Spatafora J.W."/>
            <person name="Crous P.W."/>
            <person name="Grigoriev I.V."/>
        </authorList>
    </citation>
    <scope>NUCLEOTIDE SEQUENCE</scope>
    <source>
        <strain evidence="2 4">CBS 781.70</strain>
    </source>
</reference>
<organism evidence="2">
    <name type="scientific">Eremomyces bilateralis CBS 781.70</name>
    <dbReference type="NCBI Taxonomy" id="1392243"/>
    <lineage>
        <taxon>Eukaryota</taxon>
        <taxon>Fungi</taxon>
        <taxon>Dikarya</taxon>
        <taxon>Ascomycota</taxon>
        <taxon>Pezizomycotina</taxon>
        <taxon>Dothideomycetes</taxon>
        <taxon>Dothideomycetes incertae sedis</taxon>
        <taxon>Eremomycetales</taxon>
        <taxon>Eremomycetaceae</taxon>
        <taxon>Eremomyces</taxon>
    </lineage>
</organism>
<dbReference type="SMART" id="SM00672">
    <property type="entry name" value="CAP10"/>
    <property type="match status" value="1"/>
</dbReference>
<keyword evidence="3" id="KW-1185">Reference proteome</keyword>
<dbReference type="OrthoDB" id="202415at2759"/>
<dbReference type="AlphaFoldDB" id="A0A6G1FRD6"/>
<feature type="domain" description="Glycosyl transferase CAP10" evidence="1">
    <location>
        <begin position="102"/>
        <end position="359"/>
    </location>
</feature>
<reference evidence="4" key="2">
    <citation type="submission" date="2020-04" db="EMBL/GenBank/DDBJ databases">
        <authorList>
            <consortium name="NCBI Genome Project"/>
        </authorList>
    </citation>
    <scope>NUCLEOTIDE SEQUENCE</scope>
    <source>
        <strain evidence="4">CBS 781.70</strain>
    </source>
</reference>
<dbReference type="PANTHER" id="PTHR12203:SF107">
    <property type="entry name" value="GLYCOSYL TRANSFERASE CAP10 DOMAIN-CONTAINING PROTEIN"/>
    <property type="match status" value="1"/>
</dbReference>
<dbReference type="EMBL" id="ML975184">
    <property type="protein sequence ID" value="KAF1808405.1"/>
    <property type="molecule type" value="Genomic_DNA"/>
</dbReference>
<dbReference type="Pfam" id="PF05686">
    <property type="entry name" value="Glyco_transf_90"/>
    <property type="match status" value="1"/>
</dbReference>
<sequence>WRFVADLDERNYGLTEEQCDAAFPGYWAEIDRAVEFRRKHVGKVKEEDVDIGWRDDGVVRAMIYNRQLYIVEAKGVNDLDYHFRSLGILHQIHRAISSCTDPIPDIEFSFSVDDMADPDGDTATIWAFSRLPHKKKQWVMPDYNYWSWPMDPGPLHTRDDNNSSPVVPAAPSPLSPRDFFSPTSGDRSFDAKLPLLIWRGANLNDVRDSLLRVTAPNPPWADVLELNWLNASELQSRIISMPTHCRYRFVVHTEGRSYSGRLKYLQNCHSVPFLHRWEWTEAHHHLLIPEGPDQNFVLVERDFSDLEPKIQALLDRPKEARRIADNSVRDFRDKYLTPAAQACYWRKLFKGWASVQDFTPSLY</sequence>
<dbReference type="GeneID" id="54416136"/>
<feature type="non-terminal residue" evidence="2">
    <location>
        <position position="1"/>
    </location>
</feature>
<dbReference type="PANTHER" id="PTHR12203">
    <property type="entry name" value="KDEL LYS-ASP-GLU-LEU CONTAINING - RELATED"/>
    <property type="match status" value="1"/>
</dbReference>
<evidence type="ECO:0000313" key="4">
    <source>
        <dbReference type="RefSeq" id="XP_033530036.1"/>
    </source>
</evidence>
<evidence type="ECO:0000259" key="1">
    <source>
        <dbReference type="SMART" id="SM00672"/>
    </source>
</evidence>
<dbReference type="Proteomes" id="UP000504638">
    <property type="component" value="Unplaced"/>
</dbReference>